<sequence>MLHFHDGKYNVANALFINLNNILSVNKYRGHDLNQHTGSNMENITIQPNIMTPPESLTTPAGTEIFIPKGVCAKQINFAVEDGKLSYLNFTGGCDGNLKAVSALTEGMELEDIIRKLSGITCGKKSTSCPDQLCCALREYINEKE</sequence>
<dbReference type="PATRIC" id="fig|1121451.3.peg.1707"/>
<keyword evidence="4" id="KW-0547">Nucleotide-binding</keyword>
<keyword evidence="8" id="KW-1185">Reference proteome</keyword>
<evidence type="ECO:0000313" key="8">
    <source>
        <dbReference type="Proteomes" id="UP000010808"/>
    </source>
</evidence>
<comment type="similarity">
    <text evidence="1">Belongs to the ribonucleoside diphosphate reductase class-2 family.</text>
</comment>
<dbReference type="AlphaFoldDB" id="L0RBZ3"/>
<dbReference type="GO" id="GO:0071897">
    <property type="term" value="P:DNA biosynthetic process"/>
    <property type="evidence" value="ECO:0007669"/>
    <property type="project" value="UniProtKB-KW"/>
</dbReference>
<evidence type="ECO:0000259" key="6">
    <source>
        <dbReference type="Pfam" id="PF12637"/>
    </source>
</evidence>
<evidence type="ECO:0000313" key="7">
    <source>
        <dbReference type="EMBL" id="CCO23742.1"/>
    </source>
</evidence>
<gene>
    <name evidence="7" type="ORF">DESAM_21465</name>
</gene>
<protein>
    <recommendedName>
        <fullName evidence="2">ribonucleoside-diphosphate reductase</fullName>
        <ecNumber evidence="2">1.17.4.1</ecNumber>
    </recommendedName>
</protein>
<keyword evidence="3" id="KW-0237">DNA synthesis</keyword>
<evidence type="ECO:0000256" key="3">
    <source>
        <dbReference type="ARBA" id="ARBA00022634"/>
    </source>
</evidence>
<dbReference type="KEGG" id="dhy:DESAM_21465"/>
<dbReference type="GO" id="GO:0000166">
    <property type="term" value="F:nucleotide binding"/>
    <property type="evidence" value="ECO:0007669"/>
    <property type="project" value="UniProtKB-KW"/>
</dbReference>
<feature type="domain" description="TSCPD" evidence="6">
    <location>
        <begin position="61"/>
        <end position="140"/>
    </location>
</feature>
<evidence type="ECO:0000256" key="2">
    <source>
        <dbReference type="ARBA" id="ARBA00012274"/>
    </source>
</evidence>
<dbReference type="Pfam" id="PF12637">
    <property type="entry name" value="TSCPD"/>
    <property type="match status" value="1"/>
</dbReference>
<dbReference type="eggNOG" id="ENOG5032YE7">
    <property type="taxonomic scope" value="Bacteria"/>
</dbReference>
<proteinExistence type="inferred from homology"/>
<comment type="catalytic activity">
    <reaction evidence="5">
        <text>a 2'-deoxyribonucleoside 5'-diphosphate + [thioredoxin]-disulfide + H2O = a ribonucleoside 5'-diphosphate + [thioredoxin]-dithiol</text>
        <dbReference type="Rhea" id="RHEA:23252"/>
        <dbReference type="Rhea" id="RHEA-COMP:10698"/>
        <dbReference type="Rhea" id="RHEA-COMP:10700"/>
        <dbReference type="ChEBI" id="CHEBI:15377"/>
        <dbReference type="ChEBI" id="CHEBI:29950"/>
        <dbReference type="ChEBI" id="CHEBI:50058"/>
        <dbReference type="ChEBI" id="CHEBI:57930"/>
        <dbReference type="ChEBI" id="CHEBI:73316"/>
        <dbReference type="EC" id="1.17.4.1"/>
    </reaction>
</comment>
<organism evidence="7 8">
    <name type="scientific">Maridesulfovibrio hydrothermalis AM13 = DSM 14728</name>
    <dbReference type="NCBI Taxonomy" id="1121451"/>
    <lineage>
        <taxon>Bacteria</taxon>
        <taxon>Pseudomonadati</taxon>
        <taxon>Thermodesulfobacteriota</taxon>
        <taxon>Desulfovibrionia</taxon>
        <taxon>Desulfovibrionales</taxon>
        <taxon>Desulfovibrionaceae</taxon>
        <taxon>Maridesulfovibrio</taxon>
    </lineage>
</organism>
<dbReference type="HOGENOM" id="CLU_1783747_0_0_7"/>
<evidence type="ECO:0000256" key="1">
    <source>
        <dbReference type="ARBA" id="ARBA00007405"/>
    </source>
</evidence>
<dbReference type="NCBIfam" id="TIGR03905">
    <property type="entry name" value="TIGR03905_4_Cys"/>
    <property type="match status" value="1"/>
</dbReference>
<dbReference type="InterPro" id="IPR024434">
    <property type="entry name" value="TSCPD_dom"/>
</dbReference>
<dbReference type="STRING" id="1121451.DESAM_21465"/>
<dbReference type="InterPro" id="IPR023806">
    <property type="entry name" value="CHP03905"/>
</dbReference>
<name>L0RBZ3_9BACT</name>
<dbReference type="EMBL" id="FO203522">
    <property type="protein sequence ID" value="CCO23742.1"/>
    <property type="molecule type" value="Genomic_DNA"/>
</dbReference>
<dbReference type="EC" id="1.17.4.1" evidence="2"/>
<evidence type="ECO:0000256" key="5">
    <source>
        <dbReference type="ARBA" id="ARBA00047754"/>
    </source>
</evidence>
<evidence type="ECO:0000256" key="4">
    <source>
        <dbReference type="ARBA" id="ARBA00022741"/>
    </source>
</evidence>
<reference evidence="7 8" key="1">
    <citation type="submission" date="2012-10" db="EMBL/GenBank/DDBJ databases">
        <authorList>
            <person name="Genoscope - CEA"/>
        </authorList>
    </citation>
    <scope>NUCLEOTIDE SEQUENCE [LARGE SCALE GENOMIC DNA]</scope>
    <source>
        <strain evidence="8">AM13 / DSM 14728</strain>
    </source>
</reference>
<dbReference type="Proteomes" id="UP000010808">
    <property type="component" value="Chromosome"/>
</dbReference>
<accession>L0RBZ3</accession>
<dbReference type="GO" id="GO:0004748">
    <property type="term" value="F:ribonucleoside-diphosphate reductase activity, thioredoxin disulfide as acceptor"/>
    <property type="evidence" value="ECO:0007669"/>
    <property type="project" value="UniProtKB-EC"/>
</dbReference>